<dbReference type="GeneID" id="69986791"/>
<dbReference type="Gene3D" id="1.10.150.240">
    <property type="entry name" value="Putative phosphatase, domain 2"/>
    <property type="match status" value="1"/>
</dbReference>
<organism evidence="2 3">
    <name type="scientific">Tetragenococcus koreensis</name>
    <dbReference type="NCBI Taxonomy" id="290335"/>
    <lineage>
        <taxon>Bacteria</taxon>
        <taxon>Bacillati</taxon>
        <taxon>Bacillota</taxon>
        <taxon>Bacilli</taxon>
        <taxon>Lactobacillales</taxon>
        <taxon>Enterococcaceae</taxon>
        <taxon>Tetragenococcus</taxon>
    </lineage>
</organism>
<dbReference type="InterPro" id="IPR050155">
    <property type="entry name" value="HAD-like_hydrolase_sf"/>
</dbReference>
<name>A0AAN4UDR3_9ENTE</name>
<reference evidence="2" key="1">
    <citation type="submission" date="2019-08" db="EMBL/GenBank/DDBJ databases">
        <authorList>
            <person name="Ishikawa M."/>
            <person name="Suzuki T."/>
            <person name="Matsutani M."/>
        </authorList>
    </citation>
    <scope>NUCLEOTIDE SEQUENCE</scope>
    <source>
        <strain evidence="2">7C1</strain>
        <strain evidence="1">8C4</strain>
    </source>
</reference>
<dbReference type="Proteomes" id="UP000886597">
    <property type="component" value="Unassembled WGS sequence"/>
</dbReference>
<dbReference type="PANTHER" id="PTHR43434">
    <property type="entry name" value="PHOSPHOGLYCOLATE PHOSPHATASE"/>
    <property type="match status" value="1"/>
</dbReference>
<evidence type="ECO:0000313" key="3">
    <source>
        <dbReference type="Proteomes" id="UP000886597"/>
    </source>
</evidence>
<evidence type="ECO:0000313" key="2">
    <source>
        <dbReference type="EMBL" id="GEQ55615.1"/>
    </source>
</evidence>
<evidence type="ECO:0000313" key="1">
    <source>
        <dbReference type="EMBL" id="GEQ50612.1"/>
    </source>
</evidence>
<dbReference type="KEGG" id="tkr:C7K43_12680"/>
<sequence>MQKTKILFDLDGTIIDSSAGIYASLNYAMKEMNRAPLSQKTLKSFIGPPLIDSFVKIGMSKQEAKEAVDHYRTLYKEKGMYQVSPYNGIEEVLTQLSKKYELFIATSKPEFFAIKIVDHLGYSKFLNAVYGADLKGVRSDKTAVIHDALKAEKIEDLSTVVMVGDRAHDITGAIENQIDNVGVLYGFGDKEELLKAGTQTIVEKPMDLLEIFQ</sequence>
<dbReference type="Proteomes" id="UP000886607">
    <property type="component" value="Unassembled WGS sequence"/>
</dbReference>
<keyword evidence="2" id="KW-0378">Hydrolase</keyword>
<dbReference type="EMBL" id="BKBQ01000070">
    <property type="protein sequence ID" value="GEQ55615.1"/>
    <property type="molecule type" value="Genomic_DNA"/>
</dbReference>
<evidence type="ECO:0000313" key="4">
    <source>
        <dbReference type="Proteomes" id="UP000886607"/>
    </source>
</evidence>
<comment type="caution">
    <text evidence="2">The sequence shown here is derived from an EMBL/GenBank/DDBJ whole genome shotgun (WGS) entry which is preliminary data.</text>
</comment>
<dbReference type="Pfam" id="PF13419">
    <property type="entry name" value="HAD_2"/>
    <property type="match status" value="1"/>
</dbReference>
<keyword evidence="4" id="KW-1185">Reference proteome</keyword>
<dbReference type="InterPro" id="IPR036412">
    <property type="entry name" value="HAD-like_sf"/>
</dbReference>
<dbReference type="InterPro" id="IPR023198">
    <property type="entry name" value="PGP-like_dom2"/>
</dbReference>
<proteinExistence type="predicted"/>
<dbReference type="RefSeq" id="WP_124007129.1">
    <property type="nucleotide sequence ID" value="NZ_BJYN01000070.1"/>
</dbReference>
<gene>
    <name evidence="2" type="primary">gph_2</name>
    <name evidence="1" type="ORF">TK11N_24640</name>
    <name evidence="2" type="ORF">TK2N_24590</name>
</gene>
<accession>A0AAN4UDR3</accession>
<dbReference type="InterPro" id="IPR023214">
    <property type="entry name" value="HAD_sf"/>
</dbReference>
<reference evidence="2" key="2">
    <citation type="journal article" date="2020" name="Int. Dairy J.">
        <title>Lactic acid bacterial diversity in Brie cheese focusing on salt concentration and pH of isolation medium and characterisation of halophilic and alkaliphilic lactic acid bacterial isolates.</title>
        <authorList>
            <person name="Unno R."/>
            <person name="Matsutani M."/>
            <person name="Suzuki T."/>
            <person name="Kodama K."/>
            <person name="Matsushita H."/>
            <person name="Yamasato K."/>
            <person name="Koizumi Y."/>
            <person name="Ishikawa M."/>
        </authorList>
    </citation>
    <scope>NUCLEOTIDE SEQUENCE</scope>
    <source>
        <strain evidence="2">7C1</strain>
        <strain evidence="1">8C4</strain>
    </source>
</reference>
<dbReference type="InterPro" id="IPR041492">
    <property type="entry name" value="HAD_2"/>
</dbReference>
<dbReference type="GO" id="GO:0005829">
    <property type="term" value="C:cytosol"/>
    <property type="evidence" value="ECO:0007669"/>
    <property type="project" value="TreeGrafter"/>
</dbReference>
<protein>
    <submittedName>
        <fullName evidence="2">Phosphoglycolate phosphatase haloacid dehalogenase hydrolase</fullName>
    </submittedName>
</protein>
<dbReference type="SUPFAM" id="SSF56784">
    <property type="entry name" value="HAD-like"/>
    <property type="match status" value="1"/>
</dbReference>
<dbReference type="PANTHER" id="PTHR43434:SF20">
    <property type="entry name" value="5'-NUCLEOTIDASE"/>
    <property type="match status" value="1"/>
</dbReference>
<dbReference type="GO" id="GO:0016787">
    <property type="term" value="F:hydrolase activity"/>
    <property type="evidence" value="ECO:0007669"/>
    <property type="project" value="UniProtKB-KW"/>
</dbReference>
<dbReference type="GO" id="GO:0004713">
    <property type="term" value="F:protein tyrosine kinase activity"/>
    <property type="evidence" value="ECO:0007669"/>
    <property type="project" value="TreeGrafter"/>
</dbReference>
<dbReference type="EMBL" id="BKBO01000071">
    <property type="protein sequence ID" value="GEQ50612.1"/>
    <property type="molecule type" value="Genomic_DNA"/>
</dbReference>
<dbReference type="AlphaFoldDB" id="A0AAN4UDR3"/>
<dbReference type="Gene3D" id="3.40.50.1000">
    <property type="entry name" value="HAD superfamily/HAD-like"/>
    <property type="match status" value="1"/>
</dbReference>